<dbReference type="SUPFAM" id="SSF53254">
    <property type="entry name" value="Phosphoglycerate mutase-like"/>
    <property type="match status" value="1"/>
</dbReference>
<keyword evidence="4" id="KW-1185">Reference proteome</keyword>
<dbReference type="Gene3D" id="3.40.50.1240">
    <property type="entry name" value="Phosphoglycerate mutase-like"/>
    <property type="match status" value="1"/>
</dbReference>
<protein>
    <submittedName>
        <fullName evidence="3">Histidine phosphatase family protein</fullName>
        <ecNumber evidence="3">3.1.3.-</ecNumber>
    </submittedName>
</protein>
<keyword evidence="2" id="KW-0413">Isomerase</keyword>
<dbReference type="Pfam" id="PF00300">
    <property type="entry name" value="His_Phos_1"/>
    <property type="match status" value="1"/>
</dbReference>
<dbReference type="CDD" id="cd07067">
    <property type="entry name" value="HP_PGM_like"/>
    <property type="match status" value="1"/>
</dbReference>
<dbReference type="InterPro" id="IPR050275">
    <property type="entry name" value="PGM_Phosphatase"/>
</dbReference>
<sequence length="53" mass="6201">MNIFLTRHGETEWNLEQRMQGRLDSPLTPHGIRQAQSLAARLKREPLIDSYQP</sequence>
<dbReference type="Proteomes" id="UP001597282">
    <property type="component" value="Unassembled WGS sequence"/>
</dbReference>
<organism evidence="3 4">
    <name type="scientific">Kroppenstedtia sanguinis</name>
    <dbReference type="NCBI Taxonomy" id="1380684"/>
    <lineage>
        <taxon>Bacteria</taxon>
        <taxon>Bacillati</taxon>
        <taxon>Bacillota</taxon>
        <taxon>Bacilli</taxon>
        <taxon>Bacillales</taxon>
        <taxon>Thermoactinomycetaceae</taxon>
        <taxon>Kroppenstedtia</taxon>
    </lineage>
</organism>
<name>A0ABW4C628_9BACL</name>
<accession>A0ABW4C628</accession>
<keyword evidence="1" id="KW-0324">Glycolysis</keyword>
<dbReference type="EMBL" id="JBHTNU010000003">
    <property type="protein sequence ID" value="MFD1426164.1"/>
    <property type="molecule type" value="Genomic_DNA"/>
</dbReference>
<evidence type="ECO:0000256" key="2">
    <source>
        <dbReference type="ARBA" id="ARBA00023235"/>
    </source>
</evidence>
<dbReference type="PANTHER" id="PTHR48100:SF1">
    <property type="entry name" value="HISTIDINE PHOSPHATASE FAMILY PROTEIN-RELATED"/>
    <property type="match status" value="1"/>
</dbReference>
<keyword evidence="3" id="KW-0378">Hydrolase</keyword>
<evidence type="ECO:0000313" key="3">
    <source>
        <dbReference type="EMBL" id="MFD1426164.1"/>
    </source>
</evidence>
<dbReference type="PANTHER" id="PTHR48100">
    <property type="entry name" value="BROAD-SPECIFICITY PHOSPHATASE YOR283W-RELATED"/>
    <property type="match status" value="1"/>
</dbReference>
<dbReference type="PROSITE" id="PS00175">
    <property type="entry name" value="PG_MUTASE"/>
    <property type="match status" value="1"/>
</dbReference>
<dbReference type="RefSeq" id="WP_380163167.1">
    <property type="nucleotide sequence ID" value="NZ_JBHTNU010000003.1"/>
</dbReference>
<gene>
    <name evidence="3" type="ORF">ACFQ4Y_04355</name>
</gene>
<dbReference type="InterPro" id="IPR013078">
    <property type="entry name" value="His_Pase_superF_clade-1"/>
</dbReference>
<evidence type="ECO:0000256" key="1">
    <source>
        <dbReference type="ARBA" id="ARBA00023152"/>
    </source>
</evidence>
<dbReference type="EC" id="3.1.3.-" evidence="3"/>
<dbReference type="GO" id="GO:0016787">
    <property type="term" value="F:hydrolase activity"/>
    <property type="evidence" value="ECO:0007669"/>
    <property type="project" value="UniProtKB-KW"/>
</dbReference>
<reference evidence="4" key="1">
    <citation type="journal article" date="2019" name="Int. J. Syst. Evol. Microbiol.">
        <title>The Global Catalogue of Microorganisms (GCM) 10K type strain sequencing project: providing services to taxonomists for standard genome sequencing and annotation.</title>
        <authorList>
            <consortium name="The Broad Institute Genomics Platform"/>
            <consortium name="The Broad Institute Genome Sequencing Center for Infectious Disease"/>
            <person name="Wu L."/>
            <person name="Ma J."/>
        </authorList>
    </citation>
    <scope>NUCLEOTIDE SEQUENCE [LARGE SCALE GENOMIC DNA]</scope>
    <source>
        <strain evidence="4">S1</strain>
    </source>
</reference>
<dbReference type="InterPro" id="IPR001345">
    <property type="entry name" value="PG/BPGM_mutase_AS"/>
</dbReference>
<comment type="caution">
    <text evidence="3">The sequence shown here is derived from an EMBL/GenBank/DDBJ whole genome shotgun (WGS) entry which is preliminary data.</text>
</comment>
<proteinExistence type="predicted"/>
<evidence type="ECO:0000313" key="4">
    <source>
        <dbReference type="Proteomes" id="UP001597282"/>
    </source>
</evidence>
<dbReference type="InterPro" id="IPR029033">
    <property type="entry name" value="His_PPase_superfam"/>
</dbReference>
<dbReference type="PIRSF" id="PIRSF000709">
    <property type="entry name" value="6PFK_2-Ptase"/>
    <property type="match status" value="1"/>
</dbReference>